<dbReference type="AlphaFoldDB" id="A0A3M7PLI2"/>
<gene>
    <name evidence="2" type="ORF">BpHYR1_041237</name>
</gene>
<evidence type="ECO:0000256" key="1">
    <source>
        <dbReference type="SAM" id="MobiDB-lite"/>
    </source>
</evidence>
<evidence type="ECO:0000313" key="3">
    <source>
        <dbReference type="Proteomes" id="UP000276133"/>
    </source>
</evidence>
<dbReference type="EMBL" id="REGN01009968">
    <property type="protein sequence ID" value="RMZ99995.1"/>
    <property type="molecule type" value="Genomic_DNA"/>
</dbReference>
<feature type="compositionally biased region" description="Polar residues" evidence="1">
    <location>
        <begin position="1"/>
        <end position="17"/>
    </location>
</feature>
<organism evidence="2 3">
    <name type="scientific">Brachionus plicatilis</name>
    <name type="common">Marine rotifer</name>
    <name type="synonym">Brachionus muelleri</name>
    <dbReference type="NCBI Taxonomy" id="10195"/>
    <lineage>
        <taxon>Eukaryota</taxon>
        <taxon>Metazoa</taxon>
        <taxon>Spiralia</taxon>
        <taxon>Gnathifera</taxon>
        <taxon>Rotifera</taxon>
        <taxon>Eurotatoria</taxon>
        <taxon>Monogononta</taxon>
        <taxon>Pseudotrocha</taxon>
        <taxon>Ploima</taxon>
        <taxon>Brachionidae</taxon>
        <taxon>Brachionus</taxon>
    </lineage>
</organism>
<keyword evidence="3" id="KW-1185">Reference proteome</keyword>
<reference evidence="2 3" key="1">
    <citation type="journal article" date="2018" name="Sci. Rep.">
        <title>Genomic signatures of local adaptation to the degree of environmental predictability in rotifers.</title>
        <authorList>
            <person name="Franch-Gras L."/>
            <person name="Hahn C."/>
            <person name="Garcia-Roger E.M."/>
            <person name="Carmona M.J."/>
            <person name="Serra M."/>
            <person name="Gomez A."/>
        </authorList>
    </citation>
    <scope>NUCLEOTIDE SEQUENCE [LARGE SCALE GENOMIC DNA]</scope>
    <source>
        <strain evidence="2">HYR1</strain>
    </source>
</reference>
<evidence type="ECO:0000313" key="2">
    <source>
        <dbReference type="EMBL" id="RMZ99995.1"/>
    </source>
</evidence>
<name>A0A3M7PLI2_BRAPC</name>
<comment type="caution">
    <text evidence="2">The sequence shown here is derived from an EMBL/GenBank/DDBJ whole genome shotgun (WGS) entry which is preliminary data.</text>
</comment>
<dbReference type="Proteomes" id="UP000276133">
    <property type="component" value="Unassembled WGS sequence"/>
</dbReference>
<sequence>MQSTERGNGVQVTTSNEEATEPRTASKRPEENIDQFALRLRHLAGTCKFTDIDDQILRRVIAGSDMESFQAKCFRTDDLDLTLEAPKFQTTRSTLTIFS</sequence>
<feature type="region of interest" description="Disordered" evidence="1">
    <location>
        <begin position="1"/>
        <end position="30"/>
    </location>
</feature>
<protein>
    <submittedName>
        <fullName evidence="2">Uncharacterized protein</fullName>
    </submittedName>
</protein>
<proteinExistence type="predicted"/>
<dbReference type="OrthoDB" id="5988102at2759"/>
<accession>A0A3M7PLI2</accession>